<feature type="domain" description="CBS" evidence="9">
    <location>
        <begin position="247"/>
        <end position="303"/>
    </location>
</feature>
<dbReference type="Gene3D" id="3.40.1390.20">
    <property type="entry name" value="HprK N-terminal domain-like"/>
    <property type="match status" value="1"/>
</dbReference>
<dbReference type="Pfam" id="PF02833">
    <property type="entry name" value="DHHA2"/>
    <property type="match status" value="1"/>
</dbReference>
<dbReference type="PROSITE" id="PS51371">
    <property type="entry name" value="CBS"/>
    <property type="match status" value="2"/>
</dbReference>
<dbReference type="InterPro" id="IPR038222">
    <property type="entry name" value="DHHA2_dom_sf"/>
</dbReference>
<keyword evidence="3" id="KW-0479">Metal-binding</keyword>
<evidence type="ECO:0000313" key="11">
    <source>
        <dbReference type="Proteomes" id="UP001147700"/>
    </source>
</evidence>
<evidence type="ECO:0000313" key="10">
    <source>
        <dbReference type="EMBL" id="MDA0140274.1"/>
    </source>
</evidence>
<dbReference type="SUPFAM" id="SSF64182">
    <property type="entry name" value="DHH phosphoesterases"/>
    <property type="match status" value="1"/>
</dbReference>
<keyword evidence="8" id="KW-0129">CBS domain</keyword>
<accession>A0ABT4RNZ3</accession>
<dbReference type="SMART" id="SM01131">
    <property type="entry name" value="DHHA2"/>
    <property type="match status" value="1"/>
</dbReference>
<dbReference type="PANTHER" id="PTHR12112">
    <property type="entry name" value="BNIP - RELATED"/>
    <property type="match status" value="1"/>
</dbReference>
<evidence type="ECO:0000256" key="2">
    <source>
        <dbReference type="ARBA" id="ARBA00012146"/>
    </source>
</evidence>
<dbReference type="Gene3D" id="3.90.1280.20">
    <property type="match status" value="1"/>
</dbReference>
<dbReference type="RefSeq" id="WP_270006620.1">
    <property type="nucleotide sequence ID" value="NZ_JAPCID010000037.1"/>
</dbReference>
<evidence type="ECO:0000256" key="4">
    <source>
        <dbReference type="ARBA" id="ARBA00022801"/>
    </source>
</evidence>
<dbReference type="Pfam" id="PF07085">
    <property type="entry name" value="DRTGG"/>
    <property type="match status" value="1"/>
</dbReference>
<dbReference type="Proteomes" id="UP001147700">
    <property type="component" value="Unassembled WGS sequence"/>
</dbReference>
<protein>
    <recommendedName>
        <fullName evidence="2">inorganic diphosphatase</fullName>
        <ecNumber evidence="2">3.6.1.1</ecNumber>
    </recommendedName>
    <alternativeName>
        <fullName evidence="6">Pyrophosphate phospho-hydrolase</fullName>
    </alternativeName>
</protein>
<evidence type="ECO:0000256" key="1">
    <source>
        <dbReference type="ARBA" id="ARBA00001936"/>
    </source>
</evidence>
<dbReference type="PANTHER" id="PTHR12112:SF22">
    <property type="entry name" value="MANGANESE-DEPENDENT INORGANIC PYROPHOSPHATASE-RELATED"/>
    <property type="match status" value="1"/>
</dbReference>
<comment type="caution">
    <text evidence="10">The sequence shown here is derived from an EMBL/GenBank/DDBJ whole genome shotgun (WGS) entry which is preliminary data.</text>
</comment>
<keyword evidence="5" id="KW-0464">Manganese</keyword>
<organism evidence="10 11">
    <name type="scientific">Solirubrobacter deserti</name>
    <dbReference type="NCBI Taxonomy" id="2282478"/>
    <lineage>
        <taxon>Bacteria</taxon>
        <taxon>Bacillati</taxon>
        <taxon>Actinomycetota</taxon>
        <taxon>Thermoleophilia</taxon>
        <taxon>Solirubrobacterales</taxon>
        <taxon>Solirubrobacteraceae</taxon>
        <taxon>Solirubrobacter</taxon>
    </lineage>
</organism>
<dbReference type="InterPro" id="IPR001667">
    <property type="entry name" value="DDH_dom"/>
</dbReference>
<name>A0ABT4RNZ3_9ACTN</name>
<feature type="domain" description="CBS" evidence="9">
    <location>
        <begin position="71"/>
        <end position="129"/>
    </location>
</feature>
<dbReference type="NCBIfam" id="NF011443">
    <property type="entry name" value="PRK14869.1-5"/>
    <property type="match status" value="1"/>
</dbReference>
<evidence type="ECO:0000256" key="3">
    <source>
        <dbReference type="ARBA" id="ARBA00022723"/>
    </source>
</evidence>
<evidence type="ECO:0000256" key="5">
    <source>
        <dbReference type="ARBA" id="ARBA00023211"/>
    </source>
</evidence>
<dbReference type="GO" id="GO:0004427">
    <property type="term" value="F:inorganic diphosphate phosphatase activity"/>
    <property type="evidence" value="ECO:0007669"/>
    <property type="project" value="UniProtKB-EC"/>
</dbReference>
<proteinExistence type="predicted"/>
<dbReference type="Pfam" id="PF00571">
    <property type="entry name" value="CBS"/>
    <property type="match status" value="2"/>
</dbReference>
<evidence type="ECO:0000256" key="7">
    <source>
        <dbReference type="ARBA" id="ARBA00047820"/>
    </source>
</evidence>
<dbReference type="NCBIfam" id="NF011447">
    <property type="entry name" value="PRK14869.2-3"/>
    <property type="match status" value="1"/>
</dbReference>
<dbReference type="InterPro" id="IPR038763">
    <property type="entry name" value="DHH_sf"/>
</dbReference>
<dbReference type="InterPro" id="IPR028979">
    <property type="entry name" value="Ser_kin/Pase_Hpr-like_N_sf"/>
</dbReference>
<dbReference type="Gene3D" id="3.90.1640.10">
    <property type="entry name" value="inorganic pyrophosphatase (n-terminal core)"/>
    <property type="match status" value="2"/>
</dbReference>
<evidence type="ECO:0000259" key="9">
    <source>
        <dbReference type="PROSITE" id="PS51371"/>
    </source>
</evidence>
<dbReference type="SUPFAM" id="SSF54631">
    <property type="entry name" value="CBS-domain pair"/>
    <property type="match status" value="1"/>
</dbReference>
<dbReference type="SMART" id="SM00116">
    <property type="entry name" value="CBS"/>
    <property type="match status" value="2"/>
</dbReference>
<dbReference type="InterPro" id="IPR010766">
    <property type="entry name" value="DRTGG"/>
</dbReference>
<comment type="catalytic activity">
    <reaction evidence="7">
        <text>diphosphate + H2O = 2 phosphate + H(+)</text>
        <dbReference type="Rhea" id="RHEA:24576"/>
        <dbReference type="ChEBI" id="CHEBI:15377"/>
        <dbReference type="ChEBI" id="CHEBI:15378"/>
        <dbReference type="ChEBI" id="CHEBI:33019"/>
        <dbReference type="ChEBI" id="CHEBI:43474"/>
        <dbReference type="EC" id="3.6.1.1"/>
    </reaction>
</comment>
<keyword evidence="11" id="KW-1185">Reference proteome</keyword>
<gene>
    <name evidence="10" type="ORF">OJ962_22435</name>
</gene>
<dbReference type="InterPro" id="IPR046342">
    <property type="entry name" value="CBS_dom_sf"/>
</dbReference>
<dbReference type="NCBIfam" id="NF011442">
    <property type="entry name" value="PRK14869.1-4"/>
    <property type="match status" value="1"/>
</dbReference>
<dbReference type="EMBL" id="JAPCID010000037">
    <property type="protein sequence ID" value="MDA0140274.1"/>
    <property type="molecule type" value="Genomic_DNA"/>
</dbReference>
<dbReference type="Gene3D" id="3.10.310.20">
    <property type="entry name" value="DHHA2 domain"/>
    <property type="match status" value="1"/>
</dbReference>
<dbReference type="InterPro" id="IPR000644">
    <property type="entry name" value="CBS_dom"/>
</dbReference>
<dbReference type="EC" id="3.6.1.1" evidence="2"/>
<reference evidence="10" key="1">
    <citation type="submission" date="2022-10" db="EMBL/GenBank/DDBJ databases">
        <title>The WGS of Solirubrobacter sp. CPCC 204708.</title>
        <authorList>
            <person name="Jiang Z."/>
        </authorList>
    </citation>
    <scope>NUCLEOTIDE SEQUENCE</scope>
    <source>
        <strain evidence="10">CPCC 204708</strain>
    </source>
</reference>
<evidence type="ECO:0000256" key="8">
    <source>
        <dbReference type="PROSITE-ProRule" id="PRU00703"/>
    </source>
</evidence>
<comment type="cofactor">
    <cofactor evidence="1">
        <name>Mn(2+)</name>
        <dbReference type="ChEBI" id="CHEBI:29035"/>
    </cofactor>
</comment>
<dbReference type="InterPro" id="IPR004097">
    <property type="entry name" value="DHHA2"/>
</dbReference>
<keyword evidence="4 10" id="KW-0378">Hydrolase</keyword>
<evidence type="ECO:0000256" key="6">
    <source>
        <dbReference type="ARBA" id="ARBA00032535"/>
    </source>
</evidence>
<dbReference type="Pfam" id="PF01368">
    <property type="entry name" value="DHH"/>
    <property type="match status" value="1"/>
</dbReference>
<sequence length="536" mass="57825">MYVTGHRNPDTDSIASAVGYAELMGRVDPRNRYVPVRLGELNTQTRWVLEQARAPEPEFLPHVMLRVRDVMREDFPQADSSEPIREVGRLMARQDLDLVPIVNPDGALAGVMTERALARRYIRESREPSELDAPTSVSAIVKVLQGEVLAGGDDEVAGQIWCMAMDIGALPSEIGPGDVAVVGNRKAAQHAAIELGVGLLVVSNGVAPEPETVALATERGVPLVTSPLDSYVTARMITLSAPCRALMDPQPLTVRPDDLLSDVADEVKEVHYRAAVAVDGGRKPIGLVTRTDLVSPQPRRVLLVDHAEQAQSVLGVEQAEIVEILDHHHIGSIETTVPVRATFDPVGSTSTLVIERFRQNGMEPSGSSARMLLGAIMSDTVILNSPTTTERDWAAVEYLGRVLAIDPMAFGREMFERTSDLEGVDADSIVSRDLKEYELPGGQTIGIAQVETVGQGVESRKAELLAAMDKVRERSGFAVYALMVTDIMAKDTDLYVSGDAGPLESAFATEAVDNVIPLPGVMSRKKQVAPKVLAAL</sequence>
<dbReference type="SUPFAM" id="SSF75138">
    <property type="entry name" value="HprK N-terminal domain-like"/>
    <property type="match status" value="1"/>
</dbReference>